<dbReference type="EMBL" id="DXBG01000111">
    <property type="protein sequence ID" value="HIZ65166.1"/>
    <property type="molecule type" value="Genomic_DNA"/>
</dbReference>
<dbReference type="InterPro" id="IPR029052">
    <property type="entry name" value="Metallo-depent_PP-like"/>
</dbReference>
<dbReference type="GO" id="GO:0008758">
    <property type="term" value="F:UDP-2,3-diacylglucosamine hydrolase activity"/>
    <property type="evidence" value="ECO:0007669"/>
    <property type="project" value="TreeGrafter"/>
</dbReference>
<dbReference type="InterPro" id="IPR004843">
    <property type="entry name" value="Calcineurin-like_PHP"/>
</dbReference>
<evidence type="ECO:0000313" key="4">
    <source>
        <dbReference type="EMBL" id="HIZ65166.1"/>
    </source>
</evidence>
<reference evidence="4" key="1">
    <citation type="journal article" date="2021" name="PeerJ">
        <title>Extensive microbial diversity within the chicken gut microbiome revealed by metagenomics and culture.</title>
        <authorList>
            <person name="Gilroy R."/>
            <person name="Ravi A."/>
            <person name="Getino M."/>
            <person name="Pursley I."/>
            <person name="Horton D.L."/>
            <person name="Alikhan N.F."/>
            <person name="Baker D."/>
            <person name="Gharbi K."/>
            <person name="Hall N."/>
            <person name="Watson M."/>
            <person name="Adriaenssens E.M."/>
            <person name="Foster-Nyarko E."/>
            <person name="Jarju S."/>
            <person name="Secka A."/>
            <person name="Antonio M."/>
            <person name="Oren A."/>
            <person name="Chaudhuri R.R."/>
            <person name="La Ragione R."/>
            <person name="Hildebrand F."/>
            <person name="Pallen M.J."/>
        </authorList>
    </citation>
    <scope>NUCLEOTIDE SEQUENCE</scope>
    <source>
        <strain evidence="4">1068</strain>
    </source>
</reference>
<dbReference type="GO" id="GO:0046872">
    <property type="term" value="F:metal ion binding"/>
    <property type="evidence" value="ECO:0007669"/>
    <property type="project" value="UniProtKB-KW"/>
</dbReference>
<organism evidence="4 5">
    <name type="scientific">Candidatus Blautia pullicola</name>
    <dbReference type="NCBI Taxonomy" id="2838498"/>
    <lineage>
        <taxon>Bacteria</taxon>
        <taxon>Bacillati</taxon>
        <taxon>Bacillota</taxon>
        <taxon>Clostridia</taxon>
        <taxon>Lachnospirales</taxon>
        <taxon>Lachnospiraceae</taxon>
        <taxon>Blautia</taxon>
    </lineage>
</organism>
<evidence type="ECO:0000256" key="1">
    <source>
        <dbReference type="ARBA" id="ARBA00022723"/>
    </source>
</evidence>
<dbReference type="Proteomes" id="UP000824056">
    <property type="component" value="Unassembled WGS sequence"/>
</dbReference>
<gene>
    <name evidence="4" type="ORF">H9809_04575</name>
</gene>
<dbReference type="GO" id="GO:0016020">
    <property type="term" value="C:membrane"/>
    <property type="evidence" value="ECO:0007669"/>
    <property type="project" value="GOC"/>
</dbReference>
<dbReference type="AlphaFoldDB" id="A0A9D2JS01"/>
<dbReference type="PANTHER" id="PTHR31302:SF31">
    <property type="entry name" value="PHOSPHODIESTERASE YAEI"/>
    <property type="match status" value="1"/>
</dbReference>
<keyword evidence="1" id="KW-0479">Metal-binding</keyword>
<dbReference type="Gene3D" id="3.60.21.10">
    <property type="match status" value="1"/>
</dbReference>
<dbReference type="PANTHER" id="PTHR31302">
    <property type="entry name" value="TRANSMEMBRANE PROTEIN WITH METALLOPHOSPHOESTERASE DOMAIN-RELATED"/>
    <property type="match status" value="1"/>
</dbReference>
<evidence type="ECO:0000256" key="2">
    <source>
        <dbReference type="ARBA" id="ARBA00022801"/>
    </source>
</evidence>
<evidence type="ECO:0000313" key="5">
    <source>
        <dbReference type="Proteomes" id="UP000824056"/>
    </source>
</evidence>
<protein>
    <submittedName>
        <fullName evidence="4">Metallophosphoesterase</fullName>
    </submittedName>
</protein>
<evidence type="ECO:0000259" key="3">
    <source>
        <dbReference type="Pfam" id="PF00149"/>
    </source>
</evidence>
<reference evidence="4" key="2">
    <citation type="submission" date="2021-04" db="EMBL/GenBank/DDBJ databases">
        <authorList>
            <person name="Gilroy R."/>
        </authorList>
    </citation>
    <scope>NUCLEOTIDE SEQUENCE</scope>
    <source>
        <strain evidence="4">1068</strain>
    </source>
</reference>
<comment type="caution">
    <text evidence="4">The sequence shown here is derived from an EMBL/GenBank/DDBJ whole genome shotgun (WGS) entry which is preliminary data.</text>
</comment>
<feature type="domain" description="Calcineurin-like phosphoesterase" evidence="3">
    <location>
        <begin position="21"/>
        <end position="200"/>
    </location>
</feature>
<dbReference type="Pfam" id="PF00149">
    <property type="entry name" value="Metallophos"/>
    <property type="match status" value="1"/>
</dbReference>
<accession>A0A9D2JS01</accession>
<dbReference type="SUPFAM" id="SSF56300">
    <property type="entry name" value="Metallo-dependent phosphatases"/>
    <property type="match status" value="1"/>
</dbReference>
<proteinExistence type="predicted"/>
<keyword evidence="2" id="KW-0378">Hydrolase</keyword>
<name>A0A9D2JS01_9FIRM</name>
<sequence length="268" mass="30520">MKKFITTTYKTVSDKINKPLTLVMLSDLHNKVFGDKNQSLLEKIKEEKPDMILIAGDLVLGKKEASLKIPQEFLAEAVKLAPVFYAPGNHEQRMKLYPQTYGTEYIRYEKRVQRLGVELLENRSVCVDIEGQQVEVSGLVLPYEYYGKGKSSSLEVKELNRLVGRASKEHFHILLAHTPKYGKSYLNWGGDLIFSGHYHGGMVRLPFLGGIISPDLRLFPRFCHGEFLQGDSRLIVGAGIGEHTIPLRIWNPRELVVVKCLPKERERK</sequence>
<dbReference type="InterPro" id="IPR051158">
    <property type="entry name" value="Metallophosphoesterase_sf"/>
</dbReference>
<dbReference type="GO" id="GO:0009245">
    <property type="term" value="P:lipid A biosynthetic process"/>
    <property type="evidence" value="ECO:0007669"/>
    <property type="project" value="TreeGrafter"/>
</dbReference>